<dbReference type="EMBL" id="VSSQ01078325">
    <property type="protein sequence ID" value="MPN28152.1"/>
    <property type="molecule type" value="Genomic_DNA"/>
</dbReference>
<keyword evidence="1" id="KW-0472">Membrane</keyword>
<feature type="transmembrane region" description="Helical" evidence="1">
    <location>
        <begin position="101"/>
        <end position="119"/>
    </location>
</feature>
<feature type="transmembrane region" description="Helical" evidence="1">
    <location>
        <begin position="140"/>
        <end position="163"/>
    </location>
</feature>
<proteinExistence type="predicted"/>
<sequence length="193" mass="21587">MTKKEEFAKIIRAITVPPLLVLSLLIILFYSKDAIFKDIYELAASITFLVLIPVAAYPLALVIPKYKDKKREGQRNLAFILSLVGYIAAVIYGVAVHVSQGLLFIYLTYFISVVVLIVFNKIIKLRASGHACSITGPLILTIYFIGWKCFIWCLALFALITWASLILKRHTPKELIFGSTIAVIAFTSSLLFV</sequence>
<feature type="transmembrane region" description="Helical" evidence="1">
    <location>
        <begin position="12"/>
        <end position="30"/>
    </location>
</feature>
<evidence type="ECO:0008006" key="3">
    <source>
        <dbReference type="Google" id="ProtNLM"/>
    </source>
</evidence>
<dbReference type="AlphaFoldDB" id="A0A645GQF1"/>
<keyword evidence="1" id="KW-1133">Transmembrane helix</keyword>
<gene>
    <name evidence="2" type="ORF">SDC9_175591</name>
</gene>
<organism evidence="2">
    <name type="scientific">bioreactor metagenome</name>
    <dbReference type="NCBI Taxonomy" id="1076179"/>
    <lineage>
        <taxon>unclassified sequences</taxon>
        <taxon>metagenomes</taxon>
        <taxon>ecological metagenomes</taxon>
    </lineage>
</organism>
<feature type="transmembrane region" description="Helical" evidence="1">
    <location>
        <begin position="175"/>
        <end position="192"/>
    </location>
</feature>
<feature type="transmembrane region" description="Helical" evidence="1">
    <location>
        <begin position="42"/>
        <end position="64"/>
    </location>
</feature>
<protein>
    <recommendedName>
        <fullName evidence="3">Phosphatidic acid phosphatase type 2/haloperoxidase domain-containing protein</fullName>
    </recommendedName>
</protein>
<feature type="transmembrane region" description="Helical" evidence="1">
    <location>
        <begin position="76"/>
        <end position="95"/>
    </location>
</feature>
<comment type="caution">
    <text evidence="2">The sequence shown here is derived from an EMBL/GenBank/DDBJ whole genome shotgun (WGS) entry which is preliminary data.</text>
</comment>
<reference evidence="2" key="1">
    <citation type="submission" date="2019-08" db="EMBL/GenBank/DDBJ databases">
        <authorList>
            <person name="Kucharzyk K."/>
            <person name="Murdoch R.W."/>
            <person name="Higgins S."/>
            <person name="Loffler F."/>
        </authorList>
    </citation>
    <scope>NUCLEOTIDE SEQUENCE</scope>
</reference>
<name>A0A645GQF1_9ZZZZ</name>
<keyword evidence="1" id="KW-0812">Transmembrane</keyword>
<evidence type="ECO:0000256" key="1">
    <source>
        <dbReference type="SAM" id="Phobius"/>
    </source>
</evidence>
<accession>A0A645GQF1</accession>
<evidence type="ECO:0000313" key="2">
    <source>
        <dbReference type="EMBL" id="MPN28152.1"/>
    </source>
</evidence>